<keyword evidence="3" id="KW-1003">Cell membrane</keyword>
<dbReference type="PANTHER" id="PTHR42643">
    <property type="entry name" value="IONOTROPIC RECEPTOR 20A-RELATED"/>
    <property type="match status" value="1"/>
</dbReference>
<evidence type="ECO:0000256" key="9">
    <source>
        <dbReference type="SAM" id="Phobius"/>
    </source>
</evidence>
<dbReference type="Gene3D" id="1.10.287.70">
    <property type="match status" value="1"/>
</dbReference>
<dbReference type="AlphaFoldDB" id="A0A979FKC9"/>
<keyword evidence="8" id="KW-0325">Glycoprotein</keyword>
<comment type="similarity">
    <text evidence="2">Belongs to the glutamate-gated ion channel (TC 1.A.10.1) family.</text>
</comment>
<name>A0A979FKC9_HYAAZ</name>
<keyword evidence="6 9" id="KW-0472">Membrane</keyword>
<proteinExistence type="inferred from homology"/>
<evidence type="ECO:0000256" key="2">
    <source>
        <dbReference type="ARBA" id="ARBA00008685"/>
    </source>
</evidence>
<evidence type="ECO:0000256" key="5">
    <source>
        <dbReference type="ARBA" id="ARBA00022989"/>
    </source>
</evidence>
<dbReference type="GeneID" id="125177979"/>
<dbReference type="RefSeq" id="XP_047736714.1">
    <property type="nucleotide sequence ID" value="XM_047880758.1"/>
</dbReference>
<evidence type="ECO:0000259" key="10">
    <source>
        <dbReference type="Pfam" id="PF00060"/>
    </source>
</evidence>
<evidence type="ECO:0000256" key="4">
    <source>
        <dbReference type="ARBA" id="ARBA00022692"/>
    </source>
</evidence>
<dbReference type="InterPro" id="IPR052192">
    <property type="entry name" value="Insect_Ionotropic_Sensory_Rcpt"/>
</dbReference>
<evidence type="ECO:0000313" key="12">
    <source>
        <dbReference type="RefSeq" id="XP_047736714.1"/>
    </source>
</evidence>
<dbReference type="SUPFAM" id="SSF53850">
    <property type="entry name" value="Periplasmic binding protein-like II"/>
    <property type="match status" value="1"/>
</dbReference>
<dbReference type="Pfam" id="PF00060">
    <property type="entry name" value="Lig_chan"/>
    <property type="match status" value="1"/>
</dbReference>
<dbReference type="PANTHER" id="PTHR42643:SF24">
    <property type="entry name" value="IONOTROPIC RECEPTOR 60A"/>
    <property type="match status" value="1"/>
</dbReference>
<accession>A0A979FKC9</accession>
<gene>
    <name evidence="12" type="primary">LOC125177979</name>
</gene>
<dbReference type="GO" id="GO:0005886">
    <property type="term" value="C:plasma membrane"/>
    <property type="evidence" value="ECO:0007669"/>
    <property type="project" value="UniProtKB-SubCell"/>
</dbReference>
<keyword evidence="5 9" id="KW-1133">Transmembrane helix</keyword>
<keyword evidence="4 9" id="KW-0812">Transmembrane</keyword>
<feature type="domain" description="Ionotropic glutamate receptor C-terminal" evidence="10">
    <location>
        <begin position="116"/>
        <end position="227"/>
    </location>
</feature>
<feature type="transmembrane region" description="Helical" evidence="9">
    <location>
        <begin position="117"/>
        <end position="138"/>
    </location>
</feature>
<dbReference type="KEGG" id="hazt:125177979"/>
<evidence type="ECO:0000256" key="3">
    <source>
        <dbReference type="ARBA" id="ARBA00022475"/>
    </source>
</evidence>
<keyword evidence="11" id="KW-1185">Reference proteome</keyword>
<sequence>MSLGILVNGSYTGGMGMLARREVDMLMGPIAQHPTRSELVEYAQAYLYNPHAFLYKRITQVQPDVLIFTKPFVKEFSSGFGWVIHWVESGEVTVIVWVNEVFIVADVALYGVGVFNVWLWVLASMVAVGGTAGLLHLVHSSRRVIPSKSGQSKWVMISRGFTWAWKLLLAQDVSDTPREGAGRTLCVFWLFVCFMITSMYRSNITAILINDKVKLPFTSVEEFEAQNIYKLTWINGQIYNTYFQNYALTQPDYVLGKMWKKRTEYQPDAKNVITTVLKDEVAA</sequence>
<dbReference type="InterPro" id="IPR001320">
    <property type="entry name" value="Iontro_rcpt_C"/>
</dbReference>
<evidence type="ECO:0000256" key="1">
    <source>
        <dbReference type="ARBA" id="ARBA00004651"/>
    </source>
</evidence>
<protein>
    <submittedName>
        <fullName evidence="12">Uncharacterized protein LOC125177979</fullName>
    </submittedName>
</protein>
<reference evidence="12" key="1">
    <citation type="submission" date="2025-08" db="UniProtKB">
        <authorList>
            <consortium name="RefSeq"/>
        </authorList>
    </citation>
    <scope>IDENTIFICATION</scope>
    <source>
        <tissue evidence="12">Whole organism</tissue>
    </source>
</reference>
<keyword evidence="7" id="KW-0675">Receptor</keyword>
<organism evidence="11 12">
    <name type="scientific">Hyalella azteca</name>
    <name type="common">Amphipod</name>
    <dbReference type="NCBI Taxonomy" id="294128"/>
    <lineage>
        <taxon>Eukaryota</taxon>
        <taxon>Metazoa</taxon>
        <taxon>Ecdysozoa</taxon>
        <taxon>Arthropoda</taxon>
        <taxon>Crustacea</taxon>
        <taxon>Multicrustacea</taxon>
        <taxon>Malacostraca</taxon>
        <taxon>Eumalacostraca</taxon>
        <taxon>Peracarida</taxon>
        <taxon>Amphipoda</taxon>
        <taxon>Senticaudata</taxon>
        <taxon>Talitrida</taxon>
        <taxon>Talitroidea</taxon>
        <taxon>Hyalellidae</taxon>
        <taxon>Hyalella</taxon>
    </lineage>
</organism>
<comment type="subcellular location">
    <subcellularLocation>
        <location evidence="1">Cell membrane</location>
        <topology evidence="1">Multi-pass membrane protein</topology>
    </subcellularLocation>
</comment>
<dbReference type="OrthoDB" id="6363779at2759"/>
<evidence type="ECO:0000313" key="11">
    <source>
        <dbReference type="Proteomes" id="UP000694843"/>
    </source>
</evidence>
<dbReference type="GO" id="GO:0015276">
    <property type="term" value="F:ligand-gated monoatomic ion channel activity"/>
    <property type="evidence" value="ECO:0007669"/>
    <property type="project" value="InterPro"/>
</dbReference>
<feature type="transmembrane region" description="Helical" evidence="9">
    <location>
        <begin position="181"/>
        <end position="200"/>
    </location>
</feature>
<dbReference type="Proteomes" id="UP000694843">
    <property type="component" value="Unplaced"/>
</dbReference>
<dbReference type="Gene3D" id="3.40.190.10">
    <property type="entry name" value="Periplasmic binding protein-like II"/>
    <property type="match status" value="1"/>
</dbReference>
<evidence type="ECO:0000256" key="7">
    <source>
        <dbReference type="ARBA" id="ARBA00023170"/>
    </source>
</evidence>
<evidence type="ECO:0000256" key="8">
    <source>
        <dbReference type="ARBA" id="ARBA00023180"/>
    </source>
</evidence>
<dbReference type="GO" id="GO:0050906">
    <property type="term" value="P:detection of stimulus involved in sensory perception"/>
    <property type="evidence" value="ECO:0007669"/>
    <property type="project" value="UniProtKB-ARBA"/>
</dbReference>
<evidence type="ECO:0000256" key="6">
    <source>
        <dbReference type="ARBA" id="ARBA00023136"/>
    </source>
</evidence>